<keyword evidence="1" id="KW-0732">Signal</keyword>
<feature type="signal peptide" evidence="1">
    <location>
        <begin position="1"/>
        <end position="19"/>
    </location>
</feature>
<dbReference type="RefSeq" id="YP_010170386.1">
    <property type="nucleotide sequence ID" value="NC_057606.1"/>
</dbReference>
<accession>A0A895KWQ2</accession>
<dbReference type="EMBL" id="MT090080">
    <property type="protein sequence ID" value="QRZ60368.1"/>
    <property type="molecule type" value="Genomic_DNA"/>
</dbReference>
<gene>
    <name evidence="2" type="primary">orf194</name>
</gene>
<organism evidence="2">
    <name type="scientific">Phanerochaete carnosa</name>
    <dbReference type="NCBI Taxonomy" id="231932"/>
    <lineage>
        <taxon>Eukaryota</taxon>
        <taxon>Fungi</taxon>
        <taxon>Dikarya</taxon>
        <taxon>Basidiomycota</taxon>
        <taxon>Agaricomycotina</taxon>
        <taxon>Agaricomycetes</taxon>
        <taxon>Polyporales</taxon>
        <taxon>Phanerochaetaceae</taxon>
        <taxon>Phanerochaete</taxon>
    </lineage>
</organism>
<geneLocation type="mitochondrion" evidence="2"/>
<sequence length="194" mass="22110">MFSSMLVYFSFSFLNFAVLQDGSLLSQCFIHLKFLFDHFDQVIALLKNITPAKDPFVLDLEQDIVSIDTTTKDSYILLMKNNRPQQVVVQNPALYEGQPVQYVIAINKVQNLKELVSVIETIRLDPNLSYQAKFNMLSHSQFVHTQHFNYLLKSAQINNDLATIAQAKNGLSYCNNELPKLIATIPNRPAMPKL</sequence>
<dbReference type="AlphaFoldDB" id="A0A895KWQ2"/>
<feature type="chain" id="PRO_5032523559" evidence="1">
    <location>
        <begin position="20"/>
        <end position="194"/>
    </location>
</feature>
<proteinExistence type="predicted"/>
<evidence type="ECO:0000313" key="2">
    <source>
        <dbReference type="EMBL" id="QRZ60368.1"/>
    </source>
</evidence>
<evidence type="ECO:0000256" key="1">
    <source>
        <dbReference type="SAM" id="SignalP"/>
    </source>
</evidence>
<keyword evidence="2" id="KW-0496">Mitochondrion</keyword>
<protein>
    <submittedName>
        <fullName evidence="2">Uncharacterized protein</fullName>
    </submittedName>
</protein>
<dbReference type="GeneID" id="67278501"/>
<name>A0A895KWQ2_9APHY</name>
<reference evidence="2" key="1">
    <citation type="journal article" date="2020" name="Int. J. Biol. Macromol.">
        <title>The 206 kbp mitochondrial genome of Phanerochaete carnosa reveals dynamics of introns, accumulation of repeat sequences and plasmid-derived genes.</title>
        <authorList>
            <person name="Wang X."/>
            <person name="Song A."/>
            <person name="Wang F."/>
            <person name="Chen M."/>
            <person name="Li X."/>
            <person name="Li Q."/>
            <person name="Liu N."/>
        </authorList>
    </citation>
    <scope>NUCLEOTIDE SEQUENCE</scope>
</reference>